<sequence>MKVLILYILCFSSLMQSLMHSSTSIYNISAAVKHYNLHKAEFNDDVYTFIDKHFGKQKEVHKKHHEHSDHEKLPFKECKFHTHNYNLFIPDYTLALEMVIKNYKPELNAAYVKNFDSLNLLNLLDPPQFI</sequence>
<keyword evidence="1" id="KW-0732">Signal</keyword>
<feature type="signal peptide" evidence="1">
    <location>
        <begin position="1"/>
        <end position="21"/>
    </location>
</feature>
<gene>
    <name evidence="2" type="ORF">GGR32_001672</name>
</gene>
<name>A0A840EZC5_9FLAO</name>
<proteinExistence type="predicted"/>
<keyword evidence="3" id="KW-1185">Reference proteome</keyword>
<evidence type="ECO:0000313" key="2">
    <source>
        <dbReference type="EMBL" id="MBB4119374.1"/>
    </source>
</evidence>
<evidence type="ECO:0000256" key="1">
    <source>
        <dbReference type="SAM" id="SignalP"/>
    </source>
</evidence>
<dbReference type="EMBL" id="JACIFO010000006">
    <property type="protein sequence ID" value="MBB4119374.1"/>
    <property type="molecule type" value="Genomic_DNA"/>
</dbReference>
<dbReference type="Proteomes" id="UP000553034">
    <property type="component" value="Unassembled WGS sequence"/>
</dbReference>
<reference evidence="2 3" key="1">
    <citation type="submission" date="2020-08" db="EMBL/GenBank/DDBJ databases">
        <title>Genomic Encyclopedia of Type Strains, Phase IV (KMG-IV): sequencing the most valuable type-strain genomes for metagenomic binning, comparative biology and taxonomic classification.</title>
        <authorList>
            <person name="Goeker M."/>
        </authorList>
    </citation>
    <scope>NUCLEOTIDE SEQUENCE [LARGE SCALE GENOMIC DNA]</scope>
    <source>
        <strain evidence="2 3">DSM 29568</strain>
    </source>
</reference>
<comment type="caution">
    <text evidence="2">The sequence shown here is derived from an EMBL/GenBank/DDBJ whole genome shotgun (WGS) entry which is preliminary data.</text>
</comment>
<protein>
    <submittedName>
        <fullName evidence="2">Uncharacterized protein</fullName>
    </submittedName>
</protein>
<dbReference type="AlphaFoldDB" id="A0A840EZC5"/>
<evidence type="ECO:0000313" key="3">
    <source>
        <dbReference type="Proteomes" id="UP000553034"/>
    </source>
</evidence>
<accession>A0A840EZC5</accession>
<feature type="chain" id="PRO_5032996764" evidence="1">
    <location>
        <begin position="22"/>
        <end position="130"/>
    </location>
</feature>
<organism evidence="2 3">
    <name type="scientific">Mesonia hippocampi</name>
    <dbReference type="NCBI Taxonomy" id="1628250"/>
    <lineage>
        <taxon>Bacteria</taxon>
        <taxon>Pseudomonadati</taxon>
        <taxon>Bacteroidota</taxon>
        <taxon>Flavobacteriia</taxon>
        <taxon>Flavobacteriales</taxon>
        <taxon>Flavobacteriaceae</taxon>
        <taxon>Mesonia</taxon>
    </lineage>
</organism>